<gene>
    <name evidence="1" type="ORF">SAMN02745883_00939</name>
</gene>
<dbReference type="AlphaFoldDB" id="A0A1M6NMG0"/>
<dbReference type="STRING" id="1121266.SAMN02745883_00939"/>
<reference evidence="1 2" key="1">
    <citation type="submission" date="2016-11" db="EMBL/GenBank/DDBJ databases">
        <authorList>
            <person name="Jaros S."/>
            <person name="Januszkiewicz K."/>
            <person name="Wedrychowicz H."/>
        </authorList>
    </citation>
    <scope>NUCLEOTIDE SEQUENCE [LARGE SCALE GENOMIC DNA]</scope>
    <source>
        <strain evidence="1 2">DSM 14501</strain>
    </source>
</reference>
<dbReference type="EMBL" id="FRAJ01000006">
    <property type="protein sequence ID" value="SHJ96742.1"/>
    <property type="molecule type" value="Genomic_DNA"/>
</dbReference>
<keyword evidence="2" id="KW-1185">Reference proteome</keyword>
<sequence>MASTKLSLTDLSFKPGTELDIDINLEDEPRSVVHGVVRLPDGNYAENAAVKLFAVDPVDQHLIPVCFAFTDQFGQFLFGIEDTTLQYKVKVFHYTPENALPTGTQIQE</sequence>
<protein>
    <recommendedName>
        <fullName evidence="3">Carboxypeptidase regulatory-like domain-containing protein</fullName>
    </recommendedName>
</protein>
<dbReference type="Proteomes" id="UP000184082">
    <property type="component" value="Unassembled WGS sequence"/>
</dbReference>
<proteinExistence type="predicted"/>
<organism evidence="1 2">
    <name type="scientific">Caminicella sporogenes DSM 14501</name>
    <dbReference type="NCBI Taxonomy" id="1121266"/>
    <lineage>
        <taxon>Bacteria</taxon>
        <taxon>Bacillati</taxon>
        <taxon>Bacillota</taxon>
        <taxon>Clostridia</taxon>
        <taxon>Peptostreptococcales</taxon>
        <taxon>Caminicellaceae</taxon>
        <taxon>Caminicella</taxon>
    </lineage>
</organism>
<evidence type="ECO:0000313" key="2">
    <source>
        <dbReference type="Proteomes" id="UP000184082"/>
    </source>
</evidence>
<evidence type="ECO:0000313" key="1">
    <source>
        <dbReference type="EMBL" id="SHJ96742.1"/>
    </source>
</evidence>
<dbReference type="RefSeq" id="WP_072966208.1">
    <property type="nucleotide sequence ID" value="NZ_FRAJ01000006.1"/>
</dbReference>
<evidence type="ECO:0008006" key="3">
    <source>
        <dbReference type="Google" id="ProtNLM"/>
    </source>
</evidence>
<accession>A0A1M6NMG0</accession>
<name>A0A1M6NMG0_9FIRM</name>